<keyword evidence="6" id="KW-1185">Reference proteome</keyword>
<evidence type="ECO:0000256" key="1">
    <source>
        <dbReference type="ARBA" id="ARBA00004906"/>
    </source>
</evidence>
<dbReference type="InterPro" id="IPR051550">
    <property type="entry name" value="SCF-Subunits/Alg-Epimerases"/>
</dbReference>
<dbReference type="Proteomes" id="UP000034444">
    <property type="component" value="Chromosome"/>
</dbReference>
<evidence type="ECO:0000313" key="5">
    <source>
        <dbReference type="EMBL" id="AKF25897.1"/>
    </source>
</evidence>
<dbReference type="InterPro" id="IPR012334">
    <property type="entry name" value="Pectin_lyas_fold"/>
</dbReference>
<dbReference type="SUPFAM" id="SSF51126">
    <property type="entry name" value="Pectin lyase-like"/>
    <property type="match status" value="1"/>
</dbReference>
<evidence type="ECO:0000256" key="2">
    <source>
        <dbReference type="ARBA" id="ARBA00022737"/>
    </source>
</evidence>
<dbReference type="InterPro" id="IPR022441">
    <property type="entry name" value="Para_beta_helix_rpt-2"/>
</dbReference>
<gene>
    <name evidence="5" type="ORF">YH65_01345</name>
</gene>
<evidence type="ECO:0000259" key="4">
    <source>
        <dbReference type="Pfam" id="PF05048"/>
    </source>
</evidence>
<keyword evidence="2" id="KW-0677">Repeat</keyword>
<dbReference type="Gene3D" id="2.160.20.10">
    <property type="entry name" value="Single-stranded right-handed beta-helix, Pectin lyase-like"/>
    <property type="match status" value="1"/>
</dbReference>
<dbReference type="SMART" id="SM00710">
    <property type="entry name" value="PbH1"/>
    <property type="match status" value="8"/>
</dbReference>
<protein>
    <submittedName>
        <fullName evidence="5">Nitrous oxidase accessory protein</fullName>
    </submittedName>
</protein>
<dbReference type="PANTHER" id="PTHR22990:SF15">
    <property type="entry name" value="F-BOX ONLY PROTEIN 10"/>
    <property type="match status" value="1"/>
</dbReference>
<dbReference type="EMBL" id="CP011308">
    <property type="protein sequence ID" value="AKF25897.1"/>
    <property type="molecule type" value="Genomic_DNA"/>
</dbReference>
<keyword evidence="3" id="KW-0833">Ubl conjugation pathway</keyword>
<reference evidence="5 6" key="1">
    <citation type="submission" date="2015-04" db="EMBL/GenBank/DDBJ databases">
        <title>Complete genome sequence of Sulfurovum lithotrophicum ATCC BAA-797T.</title>
        <authorList>
            <person name="Ahn J."/>
            <person name="Park G."/>
            <person name="Jeon W."/>
            <person name="Jang Y."/>
            <person name="Jang M."/>
            <person name="Lee H."/>
            <person name="Lee H."/>
        </authorList>
    </citation>
    <scope>NUCLEOTIDE SEQUENCE [LARGE SCALE GENOMIC DNA]</scope>
    <source>
        <strain evidence="6">ATCC BAA-797 / 42BKT</strain>
    </source>
</reference>
<dbReference type="PANTHER" id="PTHR22990">
    <property type="entry name" value="F-BOX ONLY PROTEIN"/>
    <property type="match status" value="1"/>
</dbReference>
<dbReference type="NCBIfam" id="TIGR04247">
    <property type="entry name" value="NosD_copper_fam"/>
    <property type="match status" value="1"/>
</dbReference>
<dbReference type="AlphaFoldDB" id="A0A7U4RRK1"/>
<evidence type="ECO:0000313" key="6">
    <source>
        <dbReference type="Proteomes" id="UP000034444"/>
    </source>
</evidence>
<dbReference type="InterPro" id="IPR007742">
    <property type="entry name" value="NosD_dom"/>
</dbReference>
<dbReference type="Pfam" id="PF05048">
    <property type="entry name" value="NosD"/>
    <property type="match status" value="1"/>
</dbReference>
<name>A0A7U4RRK1_9BACT</name>
<evidence type="ECO:0000256" key="3">
    <source>
        <dbReference type="ARBA" id="ARBA00022786"/>
    </source>
</evidence>
<dbReference type="InterPro" id="IPR006626">
    <property type="entry name" value="PbH1"/>
</dbReference>
<dbReference type="InterPro" id="IPR026464">
    <property type="entry name" value="NosD_copper_fam"/>
</dbReference>
<accession>A0A7U4RRK1</accession>
<dbReference type="InterPro" id="IPR011050">
    <property type="entry name" value="Pectin_lyase_fold/virulence"/>
</dbReference>
<sequence>MKILLLFLTLIILSPAGILQKAIDKAPSGATLKLPSGIYRGNIVINKPLTIIGSGKNVIIKGDLNATVITLNSSQVTLRNLQIMGSGDRMENLDAAVSLNHVRECEISHCRISDTLYGIDMNMVKDSVISDNTITSKKHAVPLRGDALKLWYASGNIIRDNTIERSRDVTLTYSHHNLFLHNTFLHNRYGLHLSMSHGNSIKDNTFRYNAVGILMMGIKDTNVTGNRILSSNGAAGIGVVADKVSNFHFDHNTLKFNTKALYIDVKRTERGKQRFITHNTISYNTEALHFHADIKNNIIAHNVIKGNIEDVLQDLKAKYGKTNTVEYNYWDRYEGFDRNGDAIGDTPHRIFLYADQLWKYDNKIKFFYATPIMSVINFLSRIAPFITPVLLLEDSKPLMSLPKEGAPQ</sequence>
<organism evidence="5 6">
    <name type="scientific">Sulfurovum lithotrophicum</name>
    <dbReference type="NCBI Taxonomy" id="206403"/>
    <lineage>
        <taxon>Bacteria</taxon>
        <taxon>Pseudomonadati</taxon>
        <taxon>Campylobacterota</taxon>
        <taxon>Epsilonproteobacteria</taxon>
        <taxon>Campylobacterales</taxon>
        <taxon>Sulfurovaceae</taxon>
        <taxon>Sulfurovum</taxon>
    </lineage>
</organism>
<dbReference type="NCBIfam" id="TIGR03804">
    <property type="entry name" value="para_beta_helix"/>
    <property type="match status" value="1"/>
</dbReference>
<comment type="pathway">
    <text evidence="1">Protein modification; protein ubiquitination.</text>
</comment>
<dbReference type="KEGG" id="slh:YH65_01345"/>
<feature type="domain" description="Periplasmic copper-binding protein NosD beta helix" evidence="4">
    <location>
        <begin position="134"/>
        <end position="335"/>
    </location>
</feature>
<reference evidence="6" key="2">
    <citation type="journal article" date="2017" name="Stand. Genomic Sci.">
        <title>Complete genome sequence of the sulfur-oxidizing chemolithoautotrophic Sulfurovum lithotrophicum 42BKTT.</title>
        <authorList>
            <person name="Jeon W."/>
            <person name="Priscilla L."/>
            <person name="Park G."/>
            <person name="Lee H."/>
            <person name="Lee N."/>
            <person name="Lee D."/>
            <person name="Kwon H."/>
            <person name="Ahn I."/>
            <person name="Lee C."/>
            <person name="Lee H."/>
            <person name="Ahn J."/>
        </authorList>
    </citation>
    <scope>NUCLEOTIDE SEQUENCE [LARGE SCALE GENOMIC DNA]</scope>
    <source>
        <strain evidence="6">ATCC BAA-797 / 42BKT</strain>
    </source>
</reference>
<proteinExistence type="predicted"/>